<evidence type="ECO:0000313" key="3">
    <source>
        <dbReference type="Proteomes" id="UP001178507"/>
    </source>
</evidence>
<feature type="compositionally biased region" description="Basic residues" evidence="1">
    <location>
        <begin position="93"/>
        <end position="107"/>
    </location>
</feature>
<comment type="caution">
    <text evidence="2">The sequence shown here is derived from an EMBL/GenBank/DDBJ whole genome shotgun (WGS) entry which is preliminary data.</text>
</comment>
<protein>
    <submittedName>
        <fullName evidence="2">Uncharacterized protein</fullName>
    </submittedName>
</protein>
<evidence type="ECO:0000256" key="1">
    <source>
        <dbReference type="SAM" id="MobiDB-lite"/>
    </source>
</evidence>
<reference evidence="2" key="1">
    <citation type="submission" date="2023-08" db="EMBL/GenBank/DDBJ databases">
        <authorList>
            <person name="Chen Y."/>
            <person name="Shah S."/>
            <person name="Dougan E. K."/>
            <person name="Thang M."/>
            <person name="Chan C."/>
        </authorList>
    </citation>
    <scope>NUCLEOTIDE SEQUENCE</scope>
</reference>
<feature type="region of interest" description="Disordered" evidence="1">
    <location>
        <begin position="79"/>
        <end position="107"/>
    </location>
</feature>
<dbReference type="Proteomes" id="UP001178507">
    <property type="component" value="Unassembled WGS sequence"/>
</dbReference>
<dbReference type="AlphaFoldDB" id="A0AA36MVU1"/>
<dbReference type="EMBL" id="CAUJNA010001258">
    <property type="protein sequence ID" value="CAJ1385622.1"/>
    <property type="molecule type" value="Genomic_DNA"/>
</dbReference>
<sequence>MGQRESTAQALDILSAMAAECIQGIQVMQGTQATAVVAAVALVCAWHLEQEWALWGEALDAAEAQQRVRSTSRRALVAQRSGLSPGGMSERCGRRRKRRCGRRAPFL</sequence>
<gene>
    <name evidence="2" type="ORF">EVOR1521_LOCUS12189</name>
</gene>
<keyword evidence="3" id="KW-1185">Reference proteome</keyword>
<name>A0AA36MVU1_9DINO</name>
<organism evidence="2 3">
    <name type="scientific">Effrenium voratum</name>
    <dbReference type="NCBI Taxonomy" id="2562239"/>
    <lineage>
        <taxon>Eukaryota</taxon>
        <taxon>Sar</taxon>
        <taxon>Alveolata</taxon>
        <taxon>Dinophyceae</taxon>
        <taxon>Suessiales</taxon>
        <taxon>Symbiodiniaceae</taxon>
        <taxon>Effrenium</taxon>
    </lineage>
</organism>
<proteinExistence type="predicted"/>
<accession>A0AA36MVU1</accession>
<evidence type="ECO:0000313" key="2">
    <source>
        <dbReference type="EMBL" id="CAJ1385622.1"/>
    </source>
</evidence>